<organism evidence="1 2">
    <name type="scientific">Trichinella zimbabwensis</name>
    <dbReference type="NCBI Taxonomy" id="268475"/>
    <lineage>
        <taxon>Eukaryota</taxon>
        <taxon>Metazoa</taxon>
        <taxon>Ecdysozoa</taxon>
        <taxon>Nematoda</taxon>
        <taxon>Enoplea</taxon>
        <taxon>Dorylaimia</taxon>
        <taxon>Trichinellida</taxon>
        <taxon>Trichinellidae</taxon>
        <taxon>Trichinella</taxon>
    </lineage>
</organism>
<gene>
    <name evidence="1" type="primary">ZBED5</name>
    <name evidence="1" type="ORF">T11_9216</name>
</gene>
<dbReference type="AlphaFoldDB" id="A0A0V1H6X8"/>
<proteinExistence type="predicted"/>
<dbReference type="Proteomes" id="UP000055024">
    <property type="component" value="Unassembled WGS sequence"/>
</dbReference>
<keyword evidence="2" id="KW-1185">Reference proteome</keyword>
<accession>A0A0V1H6X8</accession>
<protein>
    <submittedName>
        <fullName evidence="1">Zinc finger BED domain-containing protein 5</fullName>
    </submittedName>
</protein>
<dbReference type="OrthoDB" id="6144063at2759"/>
<name>A0A0V1H6X8_9BILA</name>
<reference evidence="1 2" key="1">
    <citation type="submission" date="2015-01" db="EMBL/GenBank/DDBJ databases">
        <title>Evolution of Trichinella species and genotypes.</title>
        <authorList>
            <person name="Korhonen P.K."/>
            <person name="Edoardo P."/>
            <person name="Giuseppe L.R."/>
            <person name="Gasser R.B."/>
        </authorList>
    </citation>
    <scope>NUCLEOTIDE SEQUENCE [LARGE SCALE GENOMIC DNA]</scope>
    <source>
        <strain evidence="1">ISS1029</strain>
    </source>
</reference>
<dbReference type="EMBL" id="JYDP01000123">
    <property type="protein sequence ID" value="KRZ06237.1"/>
    <property type="molecule type" value="Genomic_DNA"/>
</dbReference>
<dbReference type="STRING" id="268475.A0A0V1H6X8"/>
<sequence length="88" mass="9888">MELRQPISWIGNPFLSDKSTGISAMANEELIDVSEDTVLKMNFNLNKLIQFWLNVLQTHPNTSAAALKVLLPFTLSYFCEIVFCDGGH</sequence>
<comment type="caution">
    <text evidence="1">The sequence shown here is derived from an EMBL/GenBank/DDBJ whole genome shotgun (WGS) entry which is preliminary data.</text>
</comment>
<evidence type="ECO:0000313" key="2">
    <source>
        <dbReference type="Proteomes" id="UP000055024"/>
    </source>
</evidence>
<evidence type="ECO:0000313" key="1">
    <source>
        <dbReference type="EMBL" id="KRZ06237.1"/>
    </source>
</evidence>